<dbReference type="PANTHER" id="PTHR11042">
    <property type="entry name" value="EUKARYOTIC TRANSLATION INITIATION FACTOR 2-ALPHA KINASE EIF2-ALPHA KINASE -RELATED"/>
    <property type="match status" value="1"/>
</dbReference>
<feature type="compositionally biased region" description="Low complexity" evidence="6">
    <location>
        <begin position="317"/>
        <end position="330"/>
    </location>
</feature>
<dbReference type="Pfam" id="PF00069">
    <property type="entry name" value="Pkinase"/>
    <property type="match status" value="1"/>
</dbReference>
<gene>
    <name evidence="8" type="primary">SWE1</name>
    <name evidence="8" type="ORF">FIM1_3351</name>
</gene>
<dbReference type="EMBL" id="CP015058">
    <property type="protein sequence ID" value="QGN16634.1"/>
    <property type="molecule type" value="Genomic_DNA"/>
</dbReference>
<feature type="region of interest" description="Disordered" evidence="6">
    <location>
        <begin position="362"/>
        <end position="384"/>
    </location>
</feature>
<keyword evidence="9" id="KW-1185">Reference proteome</keyword>
<dbReference type="Gene3D" id="3.30.200.20">
    <property type="entry name" value="Phosphorylase Kinase, domain 1"/>
    <property type="match status" value="1"/>
</dbReference>
<accession>A0ABX6F0F4</accession>
<feature type="region of interest" description="Disordered" evidence="6">
    <location>
        <begin position="308"/>
        <end position="340"/>
    </location>
</feature>
<evidence type="ECO:0000313" key="9">
    <source>
        <dbReference type="Proteomes" id="UP000422736"/>
    </source>
</evidence>
<sequence>MPSKEKHRLPVGFGRALEDTALSPRVDVYQDINDEETDHTYHSDIDADIDADLDVDLDVGFHYYDRLSHFNSNSNNLKFYSEPPNSGLHSNDTPLGLTRSVGVLNLSLGAKTQYQDQESFADNDNDNESENNNNNNSKDNDDDKGNDDDDDNDKGQLHAPAKLQGAPILSSTAIGTSTSLKRTMSKTGFSITSPFSKNPSQNKTWHDFSSSEYTNLATVKTAETSNHSFSEAKPDPAAFQSSGLISKMKQKVLPKKLTIPDTPMKKSPLVTRHSDNELLGTPILEYSSIMSAHNHTTLPTMHESQLFKSPPMINTFPPSSDNSPTSSSNPRSKKRTKIVKNTELTSMLRQITDDLYGHDQESSIFSHSQSKDALQTPTKTSFDIGPDSPALIPKLQKEPLFSSQPSQHRTINASIMRNPDFHLTTKFSNVSIMGKGQFSTVYQVTFPGTGLKYAIKSVRPTKHNFTNRILQEINMLSTIQDSITNDSEGKEYIIEFISSWSHKGSFYIMTEFCENGNLDNFIQEHVIAKQQRLEDWRVWKIIVELCLALRFIHDSCSIVHLDLKPANVLITFEGNLKLADFGMATKLPIKDKSFENEGDREYIAPEIISDGIYDFRADIFSLGLMMVEIAANVILPDNGSAWHKLRSGDLSDAGRLSSTDIHSSSLFSNKKDHTNITDITTSDSKIPAWVPRFLLDGVSLEKMIRWMIEPDYRDRPYASDLLRTEELEYVEMTRKTGAVIHEDDYGPKPEFFS</sequence>
<evidence type="ECO:0000256" key="1">
    <source>
        <dbReference type="ARBA" id="ARBA00022679"/>
    </source>
</evidence>
<keyword evidence="4" id="KW-0067">ATP-binding</keyword>
<evidence type="ECO:0000259" key="7">
    <source>
        <dbReference type="PROSITE" id="PS50011"/>
    </source>
</evidence>
<dbReference type="SUPFAM" id="SSF56112">
    <property type="entry name" value="Protein kinase-like (PK-like)"/>
    <property type="match status" value="1"/>
</dbReference>
<name>A0ABX6F0F4_KLUMA</name>
<comment type="similarity">
    <text evidence="5">Belongs to the protein kinase superfamily. Ser/Thr protein kinase family. GCN2 subfamily.</text>
</comment>
<dbReference type="Gene3D" id="1.10.510.10">
    <property type="entry name" value="Transferase(Phosphotransferase) domain 1"/>
    <property type="match status" value="1"/>
</dbReference>
<dbReference type="Proteomes" id="UP000422736">
    <property type="component" value="Chromosome 5"/>
</dbReference>
<feature type="region of interest" description="Disordered" evidence="6">
    <location>
        <begin position="115"/>
        <end position="170"/>
    </location>
</feature>
<dbReference type="InterPro" id="IPR008271">
    <property type="entry name" value="Ser/Thr_kinase_AS"/>
</dbReference>
<feature type="compositionally biased region" description="Acidic residues" evidence="6">
    <location>
        <begin position="119"/>
        <end position="129"/>
    </location>
</feature>
<organism evidence="8 9">
    <name type="scientific">Kluyveromyces marxianus</name>
    <name type="common">Yeast</name>
    <name type="synonym">Candida kefyr</name>
    <dbReference type="NCBI Taxonomy" id="4911"/>
    <lineage>
        <taxon>Eukaryota</taxon>
        <taxon>Fungi</taxon>
        <taxon>Dikarya</taxon>
        <taxon>Ascomycota</taxon>
        <taxon>Saccharomycotina</taxon>
        <taxon>Saccharomycetes</taxon>
        <taxon>Saccharomycetales</taxon>
        <taxon>Saccharomycetaceae</taxon>
        <taxon>Kluyveromyces</taxon>
    </lineage>
</organism>
<dbReference type="InterPro" id="IPR050339">
    <property type="entry name" value="CC_SR_Kinase"/>
</dbReference>
<evidence type="ECO:0000256" key="4">
    <source>
        <dbReference type="ARBA" id="ARBA00022840"/>
    </source>
</evidence>
<reference evidence="8 9" key="2">
    <citation type="submission" date="2019-11" db="EMBL/GenBank/DDBJ databases">
        <authorList>
            <person name="Lu H."/>
        </authorList>
    </citation>
    <scope>NUCLEOTIDE SEQUENCE [LARGE SCALE GENOMIC DNA]</scope>
    <source>
        <strain evidence="8 9">FIM1</strain>
    </source>
</reference>
<evidence type="ECO:0000256" key="6">
    <source>
        <dbReference type="SAM" id="MobiDB-lite"/>
    </source>
</evidence>
<keyword evidence="3" id="KW-0418">Kinase</keyword>
<keyword evidence="1" id="KW-0808">Transferase</keyword>
<dbReference type="InterPro" id="IPR011009">
    <property type="entry name" value="Kinase-like_dom_sf"/>
</dbReference>
<dbReference type="SMART" id="SM00220">
    <property type="entry name" value="S_TKc"/>
    <property type="match status" value="1"/>
</dbReference>
<dbReference type="PROSITE" id="PS50011">
    <property type="entry name" value="PROTEIN_KINASE_DOM"/>
    <property type="match status" value="1"/>
</dbReference>
<evidence type="ECO:0000256" key="3">
    <source>
        <dbReference type="ARBA" id="ARBA00022777"/>
    </source>
</evidence>
<feature type="domain" description="Protein kinase" evidence="7">
    <location>
        <begin position="427"/>
        <end position="730"/>
    </location>
</feature>
<proteinExistence type="inferred from homology"/>
<keyword evidence="2" id="KW-0547">Nucleotide-binding</keyword>
<dbReference type="PROSITE" id="PS00108">
    <property type="entry name" value="PROTEIN_KINASE_ST"/>
    <property type="match status" value="1"/>
</dbReference>
<protein>
    <submittedName>
        <fullName evidence="8">Mitosis inhibitor protein kinase SWE1</fullName>
    </submittedName>
</protein>
<evidence type="ECO:0000256" key="5">
    <source>
        <dbReference type="ARBA" id="ARBA00037982"/>
    </source>
</evidence>
<dbReference type="InterPro" id="IPR000719">
    <property type="entry name" value="Prot_kinase_dom"/>
</dbReference>
<feature type="compositionally biased region" description="Polar residues" evidence="6">
    <location>
        <begin position="362"/>
        <end position="381"/>
    </location>
</feature>
<dbReference type="PANTHER" id="PTHR11042:SF196">
    <property type="entry name" value="MITOSIS INHIBITOR PROTEIN KINASE SWE1"/>
    <property type="match status" value="1"/>
</dbReference>
<evidence type="ECO:0000313" key="8">
    <source>
        <dbReference type="EMBL" id="QGN16634.1"/>
    </source>
</evidence>
<feature type="region of interest" description="Disordered" evidence="6">
    <location>
        <begin position="225"/>
        <end position="246"/>
    </location>
</feature>
<reference evidence="8 9" key="1">
    <citation type="submission" date="2016-03" db="EMBL/GenBank/DDBJ databases">
        <title>How can Kluyveromyces marxianus grow so fast - potential evolutionary course in Saccharomyces Complex revealed by comparative genomics.</title>
        <authorList>
            <person name="Mo W."/>
            <person name="Lu W."/>
            <person name="Yang X."/>
            <person name="Qi J."/>
            <person name="Lv H."/>
        </authorList>
    </citation>
    <scope>NUCLEOTIDE SEQUENCE [LARGE SCALE GENOMIC DNA]</scope>
    <source>
        <strain evidence="8 9">FIM1</strain>
    </source>
</reference>
<evidence type="ECO:0000256" key="2">
    <source>
        <dbReference type="ARBA" id="ARBA00022741"/>
    </source>
</evidence>